<protein>
    <submittedName>
        <fullName evidence="1">Uncharacterized protein</fullName>
    </submittedName>
</protein>
<dbReference type="Proteomes" id="UP000480854">
    <property type="component" value="Unassembled WGS sequence"/>
</dbReference>
<dbReference type="OrthoDB" id="7066992at2"/>
<dbReference type="AlphaFoldDB" id="A0A9W7KQK5"/>
<name>A0A9W7KQK5_9PROT</name>
<keyword evidence="2" id="KW-1185">Reference proteome</keyword>
<organism evidence="1 2">
    <name type="scientific">Roseomonas genomospecies 6</name>
    <dbReference type="NCBI Taxonomy" id="214106"/>
    <lineage>
        <taxon>Bacteria</taxon>
        <taxon>Pseudomonadati</taxon>
        <taxon>Pseudomonadota</taxon>
        <taxon>Alphaproteobacteria</taxon>
        <taxon>Acetobacterales</taxon>
        <taxon>Roseomonadaceae</taxon>
        <taxon>Roseomonas</taxon>
    </lineage>
</organism>
<accession>A0A9W7KQK5</accession>
<evidence type="ECO:0000313" key="2">
    <source>
        <dbReference type="Proteomes" id="UP000480854"/>
    </source>
</evidence>
<dbReference type="EMBL" id="QOKW01000022">
    <property type="protein sequence ID" value="KAA0677697.1"/>
    <property type="molecule type" value="Genomic_DNA"/>
</dbReference>
<gene>
    <name evidence="1" type="ORF">DS843_22930</name>
</gene>
<proteinExistence type="predicted"/>
<comment type="caution">
    <text evidence="1">The sequence shown here is derived from an EMBL/GenBank/DDBJ whole genome shotgun (WGS) entry which is preliminary data.</text>
</comment>
<reference evidence="1 2" key="1">
    <citation type="submission" date="2018-07" db="EMBL/GenBank/DDBJ databases">
        <title>Genome sequence of Azospirillum sp. ATCC 49961.</title>
        <authorList>
            <person name="Sant'Anna F.H."/>
            <person name="Baldani J.I."/>
            <person name="Zilli J.E."/>
            <person name="Reis V.M."/>
            <person name="Hartmann A."/>
            <person name="Cruz L."/>
            <person name="de Souza E.M."/>
            <person name="de Oliveira Pedrosa F."/>
            <person name="Passaglia L.M.P."/>
        </authorList>
    </citation>
    <scope>NUCLEOTIDE SEQUENCE [LARGE SCALE GENOMIC DNA]</scope>
    <source>
        <strain evidence="1 2">ATCC 49961</strain>
    </source>
</reference>
<evidence type="ECO:0000313" key="1">
    <source>
        <dbReference type="EMBL" id="KAA0677697.1"/>
    </source>
</evidence>
<dbReference type="RefSeq" id="WP_149471164.1">
    <property type="nucleotide sequence ID" value="NZ_QOKW01000022.1"/>
</dbReference>
<sequence length="146" mass="17573">MPIKPERRWWYPIDWPIISNHVRFQVDGPHGRGRCWTCGRPHGHEIRVLPDGRWFDPEQHTWRDDRGREASWPDVIEACAIRKTRVILAACHRNHRPEDVQPKNLAAWCQRHHMLHDREFHRAQARITILLRRAAGDLFQGPYRYR</sequence>